<comment type="subcellular location">
    <subcellularLocation>
        <location evidence="1 4">Nucleus</location>
    </subcellularLocation>
</comment>
<dbReference type="GO" id="GO:0016226">
    <property type="term" value="P:iron-sulfur cluster assembly"/>
    <property type="evidence" value="ECO:0007669"/>
    <property type="project" value="UniProtKB-UniRule"/>
</dbReference>
<keyword evidence="2" id="KW-0677">Repeat</keyword>
<feature type="domain" description="MMS19 N-terminal" evidence="6">
    <location>
        <begin position="46"/>
        <end position="321"/>
    </location>
</feature>
<sequence>MAETMISHWMGAPLLAEGQAITEEAVVTDIAGSIELGSLQFPDLITELQPYIGADQEDLVIVSRGMALLPRVLREMDMSLGVRQDIHFLVDYLRLRLNNFEGISNFHYGLDHNVDCLFILIELMRFTPGDAATVAQAIFSLARGTVNTFANLSPSTRLKFYMVLSTLVGKYARQLQRDLGANFFVTGLVELSEFEKGAHCLREVLWLDAKLAREWELEPEALTKLWDCFVRYYPINLGAKTDSQVGPEELKEALRQCFTANNLFAKEAFDTLLSKIDEDQAANTKKDVLATIDYCVNAYSVPIIFESATKIWDTIKFEIWNGENDEFIADSLRILNSIFSSLSRSNWPWDTPSQFSKLVESIAEEIFERLSDMQQYAGGSARMLLAIGSSSSLALRLVVKRIFPGIISMAQDDRAKISKKSLMGVFNAVLQARIDLAREKNSEQDPASLDLSPETNAQDELKLTQDMLHFREPLIDIFFGAISELKANPNTDPSLSAVVIRGLVLLVRIPSLFLTEKGMILETLNEVALSQSSSGQLQASTLSAIRELSIFDEQGFKEITLPNFIKQLPEAIELSSEAAIRQALDNAMHLLENLVNIGSTTSANHDELQASLVQKFDAARKHKGQLQYLNILIATARRGLQLFDAALEKGPCDARIRNPLDGTNGSYSHIVLPYVHRIVGVVQRASEEGDSVFYIGIQNSADASQPFDDFTIDMLGQMMTIAMLSDFYEVEHSDEPNGGEVQQVYKKFDNILVAHDKSRPEGSPSAVLTLFCTGEDLDRVVDSVPSQFDFETWPSDRALVNFLAVSLLAGFDPKSEEHPSGLDVGKLAAALIRGSVNPDLNCSRLARVAMLLMLQLLVNKFGAGSERYSESQATIMDLMLSLSDNPPSSAEAVENVYRTLAYFSDASLSAYLGDSAFRLIEHMADGLVKPFGDKAAQSFRILLAPSSVLTKKNFCFVRPLRKGRLFELSVRKLISMWRQAGNPEHKQNCLIALAGILANMDSRLLHENIELLFPAALEGTNITNDEWAKATFLQFIYHMIPLAPRTIESHLDSVINRMTDRTHNIHDSPSDSSARCRVMALEVLSRLVKFVDSEKLNQRKFRLIAEIDIALDDCSRDVRQKAAACKISWFNLKEAAKEE</sequence>
<gene>
    <name evidence="7" type="ORF">BJ875DRAFT_483644</name>
</gene>
<dbReference type="PANTHER" id="PTHR12891">
    <property type="entry name" value="DNA REPAIR/TRANSCRIPTION PROTEIN MET18/MMS19"/>
    <property type="match status" value="1"/>
</dbReference>
<dbReference type="InterPro" id="IPR024687">
    <property type="entry name" value="MMS19_C"/>
</dbReference>
<evidence type="ECO:0000256" key="2">
    <source>
        <dbReference type="ARBA" id="ARBA00022737"/>
    </source>
</evidence>
<accession>A0A9P8C6A4</accession>
<dbReference type="GO" id="GO:0097361">
    <property type="term" value="C:cytosolic [4Fe-4S] assembly targeting complex"/>
    <property type="evidence" value="ECO:0007669"/>
    <property type="project" value="UniProtKB-UniRule"/>
</dbReference>
<evidence type="ECO:0000259" key="6">
    <source>
        <dbReference type="Pfam" id="PF14500"/>
    </source>
</evidence>
<evidence type="ECO:0000256" key="4">
    <source>
        <dbReference type="RuleBase" id="RU367072"/>
    </source>
</evidence>
<evidence type="ECO:0000313" key="7">
    <source>
        <dbReference type="EMBL" id="KAG9235032.1"/>
    </source>
</evidence>
<keyword evidence="8" id="KW-1185">Reference proteome</keyword>
<evidence type="ECO:0000256" key="3">
    <source>
        <dbReference type="ARBA" id="ARBA00023242"/>
    </source>
</evidence>
<keyword evidence="4" id="KW-0227">DNA damage</keyword>
<evidence type="ECO:0000313" key="8">
    <source>
        <dbReference type="Proteomes" id="UP000824998"/>
    </source>
</evidence>
<dbReference type="EMBL" id="MU251444">
    <property type="protein sequence ID" value="KAG9235032.1"/>
    <property type="molecule type" value="Genomic_DNA"/>
</dbReference>
<feature type="domain" description="MMS19 C-terminal" evidence="5">
    <location>
        <begin position="759"/>
        <end position="1087"/>
    </location>
</feature>
<protein>
    <recommendedName>
        <fullName evidence="4">MMS19 nucleotide excision repair protein</fullName>
    </recommendedName>
</protein>
<comment type="function">
    <text evidence="4">Key component of the cytosolic iron-sulfur protein assembly (CIA) complex, a multiprotein complex that mediates the incorporation of iron-sulfur cluster into apoproteins specifically involved in DNA metabolism and genomic integrity. In the CIA complex, MMS19 acts as an adapter between early-acting CIA components and a subset of cellular target iron-sulfur proteins.</text>
</comment>
<comment type="caution">
    <text evidence="7">The sequence shown here is derived from an EMBL/GenBank/DDBJ whole genome shotgun (WGS) entry which is preliminary data.</text>
</comment>
<dbReference type="Pfam" id="PF14500">
    <property type="entry name" value="MMS19_N"/>
    <property type="match status" value="1"/>
</dbReference>
<organism evidence="7 8">
    <name type="scientific">Amylocarpus encephaloides</name>
    <dbReference type="NCBI Taxonomy" id="45428"/>
    <lineage>
        <taxon>Eukaryota</taxon>
        <taxon>Fungi</taxon>
        <taxon>Dikarya</taxon>
        <taxon>Ascomycota</taxon>
        <taxon>Pezizomycotina</taxon>
        <taxon>Leotiomycetes</taxon>
        <taxon>Helotiales</taxon>
        <taxon>Helotiales incertae sedis</taxon>
        <taxon>Amylocarpus</taxon>
    </lineage>
</organism>
<reference evidence="7" key="1">
    <citation type="journal article" date="2021" name="IMA Fungus">
        <title>Genomic characterization of three marine fungi, including Emericellopsis atlantica sp. nov. with signatures of a generalist lifestyle and marine biomass degradation.</title>
        <authorList>
            <person name="Hagestad O.C."/>
            <person name="Hou L."/>
            <person name="Andersen J.H."/>
            <person name="Hansen E.H."/>
            <person name="Altermark B."/>
            <person name="Li C."/>
            <person name="Kuhnert E."/>
            <person name="Cox R.J."/>
            <person name="Crous P.W."/>
            <person name="Spatafora J.W."/>
            <person name="Lail K."/>
            <person name="Amirebrahimi M."/>
            <person name="Lipzen A."/>
            <person name="Pangilinan J."/>
            <person name="Andreopoulos W."/>
            <person name="Hayes R.D."/>
            <person name="Ng V."/>
            <person name="Grigoriev I.V."/>
            <person name="Jackson S.A."/>
            <person name="Sutton T.D.S."/>
            <person name="Dobson A.D.W."/>
            <person name="Rama T."/>
        </authorList>
    </citation>
    <scope>NUCLEOTIDE SEQUENCE</scope>
    <source>
        <strain evidence="7">TRa018bII</strain>
    </source>
</reference>
<dbReference type="InterPro" id="IPR029240">
    <property type="entry name" value="MMS19_N"/>
</dbReference>
<comment type="similarity">
    <text evidence="4">Belongs to the MET18/MMS19 family.</text>
</comment>
<dbReference type="GO" id="GO:0006281">
    <property type="term" value="P:DNA repair"/>
    <property type="evidence" value="ECO:0007669"/>
    <property type="project" value="UniProtKB-UniRule"/>
</dbReference>
<name>A0A9P8C6A4_9HELO</name>
<dbReference type="GO" id="GO:0005634">
    <property type="term" value="C:nucleus"/>
    <property type="evidence" value="ECO:0007669"/>
    <property type="project" value="UniProtKB-SubCell"/>
</dbReference>
<dbReference type="AlphaFoldDB" id="A0A9P8C6A4"/>
<dbReference type="OrthoDB" id="342900at2759"/>
<keyword evidence="4" id="KW-0234">DNA repair</keyword>
<dbReference type="InterPro" id="IPR016024">
    <property type="entry name" value="ARM-type_fold"/>
</dbReference>
<evidence type="ECO:0000256" key="1">
    <source>
        <dbReference type="ARBA" id="ARBA00004123"/>
    </source>
</evidence>
<dbReference type="PANTHER" id="PTHR12891:SF0">
    <property type="entry name" value="MMS19 NUCLEOTIDE EXCISION REPAIR PROTEIN HOMOLOG"/>
    <property type="match status" value="1"/>
</dbReference>
<keyword evidence="3 4" id="KW-0539">Nucleus</keyword>
<dbReference type="SUPFAM" id="SSF48371">
    <property type="entry name" value="ARM repeat"/>
    <property type="match status" value="1"/>
</dbReference>
<dbReference type="Pfam" id="PF12460">
    <property type="entry name" value="MMS19_C"/>
    <property type="match status" value="1"/>
</dbReference>
<dbReference type="GO" id="GO:0051604">
    <property type="term" value="P:protein maturation"/>
    <property type="evidence" value="ECO:0007669"/>
    <property type="project" value="UniProtKB-UniRule"/>
</dbReference>
<dbReference type="InterPro" id="IPR039920">
    <property type="entry name" value="MMS19"/>
</dbReference>
<evidence type="ECO:0000259" key="5">
    <source>
        <dbReference type="Pfam" id="PF12460"/>
    </source>
</evidence>
<dbReference type="Proteomes" id="UP000824998">
    <property type="component" value="Unassembled WGS sequence"/>
</dbReference>
<proteinExistence type="inferred from homology"/>